<protein>
    <submittedName>
        <fullName evidence="1">Uncharacterized protein</fullName>
    </submittedName>
</protein>
<dbReference type="Gene3D" id="3.40.50.1110">
    <property type="entry name" value="SGNH hydrolase"/>
    <property type="match status" value="1"/>
</dbReference>
<name>A0AAD5XFE5_9FUNG</name>
<dbReference type="AlphaFoldDB" id="A0AAD5XFE5"/>
<evidence type="ECO:0000313" key="2">
    <source>
        <dbReference type="Proteomes" id="UP001211907"/>
    </source>
</evidence>
<keyword evidence="2" id="KW-1185">Reference proteome</keyword>
<feature type="non-terminal residue" evidence="1">
    <location>
        <position position="96"/>
    </location>
</feature>
<evidence type="ECO:0000313" key="1">
    <source>
        <dbReference type="EMBL" id="KAJ3117909.1"/>
    </source>
</evidence>
<organism evidence="1 2">
    <name type="scientific">Physocladia obscura</name>
    <dbReference type="NCBI Taxonomy" id="109957"/>
    <lineage>
        <taxon>Eukaryota</taxon>
        <taxon>Fungi</taxon>
        <taxon>Fungi incertae sedis</taxon>
        <taxon>Chytridiomycota</taxon>
        <taxon>Chytridiomycota incertae sedis</taxon>
        <taxon>Chytridiomycetes</taxon>
        <taxon>Chytridiales</taxon>
        <taxon>Chytriomycetaceae</taxon>
        <taxon>Physocladia</taxon>
    </lineage>
</organism>
<dbReference type="EMBL" id="JADGJH010001145">
    <property type="protein sequence ID" value="KAJ3117909.1"/>
    <property type="molecule type" value="Genomic_DNA"/>
</dbReference>
<dbReference type="Proteomes" id="UP001211907">
    <property type="component" value="Unassembled WGS sequence"/>
</dbReference>
<accession>A0AAD5XFE5</accession>
<reference evidence="1" key="1">
    <citation type="submission" date="2020-05" db="EMBL/GenBank/DDBJ databases">
        <title>Phylogenomic resolution of chytrid fungi.</title>
        <authorList>
            <person name="Stajich J.E."/>
            <person name="Amses K."/>
            <person name="Simmons R."/>
            <person name="Seto K."/>
            <person name="Myers J."/>
            <person name="Bonds A."/>
            <person name="Quandt C.A."/>
            <person name="Barry K."/>
            <person name="Liu P."/>
            <person name="Grigoriev I."/>
            <person name="Longcore J.E."/>
            <person name="James T.Y."/>
        </authorList>
    </citation>
    <scope>NUCLEOTIDE SEQUENCE</scope>
    <source>
        <strain evidence="1">JEL0513</strain>
    </source>
</reference>
<gene>
    <name evidence="1" type="ORF">HK100_000713</name>
</gene>
<proteinExistence type="predicted"/>
<comment type="caution">
    <text evidence="1">The sequence shown here is derived from an EMBL/GenBank/DDBJ whole genome shotgun (WGS) entry which is preliminary data.</text>
</comment>
<dbReference type="InterPro" id="IPR036514">
    <property type="entry name" value="SGNH_hydro_sf"/>
</dbReference>
<sequence length="96" mass="11078">MIALHAVQFEATHPKSTVIAFDTHSFLMKVLNNPSQYGIVNTTRFCTNYSAVDIATNYASYGCLPINKYFWYNTGHITYRVHELIAQEVEKFLIRK</sequence>